<sequence>YIPSLKLAFEYQGQQHFQPLQVWGGQKALQDLRVRDAHKVEICNKLGVKLITIDYTEPLVEDYIRKILIENGLLINSK</sequence>
<dbReference type="AlphaFoldDB" id="X1RN30"/>
<proteinExistence type="predicted"/>
<gene>
    <name evidence="1" type="ORF">S06H3_53479</name>
</gene>
<reference evidence="1" key="1">
    <citation type="journal article" date="2014" name="Front. Microbiol.">
        <title>High frequency of phylogenetically diverse reductive dehalogenase-homologous genes in deep subseafloor sedimentary metagenomes.</title>
        <authorList>
            <person name="Kawai M."/>
            <person name="Futagami T."/>
            <person name="Toyoda A."/>
            <person name="Takaki Y."/>
            <person name="Nishi S."/>
            <person name="Hori S."/>
            <person name="Arai W."/>
            <person name="Tsubouchi T."/>
            <person name="Morono Y."/>
            <person name="Uchiyama I."/>
            <person name="Ito T."/>
            <person name="Fujiyama A."/>
            <person name="Inagaki F."/>
            <person name="Takami H."/>
        </authorList>
    </citation>
    <scope>NUCLEOTIDE SEQUENCE</scope>
    <source>
        <strain evidence="1">Expedition CK06-06</strain>
    </source>
</reference>
<organism evidence="1">
    <name type="scientific">marine sediment metagenome</name>
    <dbReference type="NCBI Taxonomy" id="412755"/>
    <lineage>
        <taxon>unclassified sequences</taxon>
        <taxon>metagenomes</taxon>
        <taxon>ecological metagenomes</taxon>
    </lineage>
</organism>
<feature type="non-terminal residue" evidence="1">
    <location>
        <position position="1"/>
    </location>
</feature>
<name>X1RN30_9ZZZZ</name>
<evidence type="ECO:0008006" key="2">
    <source>
        <dbReference type="Google" id="ProtNLM"/>
    </source>
</evidence>
<dbReference type="Gene3D" id="3.40.960.10">
    <property type="entry name" value="VSR Endonuclease"/>
    <property type="match status" value="1"/>
</dbReference>
<accession>X1RN30</accession>
<comment type="caution">
    <text evidence="1">The sequence shown here is derived from an EMBL/GenBank/DDBJ whole genome shotgun (WGS) entry which is preliminary data.</text>
</comment>
<dbReference type="EMBL" id="BARV01034100">
    <property type="protein sequence ID" value="GAI56939.1"/>
    <property type="molecule type" value="Genomic_DNA"/>
</dbReference>
<protein>
    <recommendedName>
        <fullName evidence="2">DUF559 domain-containing protein</fullName>
    </recommendedName>
</protein>
<evidence type="ECO:0000313" key="1">
    <source>
        <dbReference type="EMBL" id="GAI56939.1"/>
    </source>
</evidence>